<feature type="coiled-coil region" evidence="1">
    <location>
        <begin position="90"/>
        <end position="124"/>
    </location>
</feature>
<dbReference type="EMBL" id="JARKHS020019128">
    <property type="protein sequence ID" value="KAK8771904.1"/>
    <property type="molecule type" value="Genomic_DNA"/>
</dbReference>
<accession>A0AAQ4EB54</accession>
<evidence type="ECO:0000313" key="4">
    <source>
        <dbReference type="Proteomes" id="UP001321473"/>
    </source>
</evidence>
<feature type="region of interest" description="Disordered" evidence="2">
    <location>
        <begin position="148"/>
        <end position="173"/>
    </location>
</feature>
<protein>
    <submittedName>
        <fullName evidence="3">Uncharacterized protein</fullName>
    </submittedName>
</protein>
<feature type="region of interest" description="Disordered" evidence="2">
    <location>
        <begin position="1"/>
        <end position="41"/>
    </location>
</feature>
<feature type="region of interest" description="Disordered" evidence="2">
    <location>
        <begin position="306"/>
        <end position="325"/>
    </location>
</feature>
<reference evidence="3 4" key="1">
    <citation type="journal article" date="2023" name="Arcadia Sci">
        <title>De novo assembly of a long-read Amblyomma americanum tick genome.</title>
        <authorList>
            <person name="Chou S."/>
            <person name="Poskanzer K.E."/>
            <person name="Rollins M."/>
            <person name="Thuy-Boun P.S."/>
        </authorList>
    </citation>
    <scope>NUCLEOTIDE SEQUENCE [LARGE SCALE GENOMIC DNA]</scope>
    <source>
        <strain evidence="3">F_SG_1</strain>
        <tissue evidence="3">Salivary glands</tissue>
    </source>
</reference>
<sequence>MPQLAERSERNADASFEPDADRAAIENGNAAGMSQSNAPTLAHDSRNEDFVVMDLDSALCHQHCEDLPEPGLAERELPTTDAATQEDGDVEKFANALEDRDRRIEELERLIGMQQAEIARIEHEVVACRRECAEQISSMRQYLESKTSEVELSAPQNNKATGIKPSGSLHANQSDERIQSDGLEIASFVREKASLRGAVSVSASLLDTFDCEEDAGVQIRQEVAAYRHECVNQMLSLRKRLEASCFESRLQCVAHVTALERRLREMMSAERETMRTSLKEMTLLRDYMTSMTDVIETFVSLYEPASESTPSATHSRNVSKSDPGK</sequence>
<keyword evidence="4" id="KW-1185">Reference proteome</keyword>
<gene>
    <name evidence="3" type="ORF">V5799_024852</name>
</gene>
<dbReference type="Proteomes" id="UP001321473">
    <property type="component" value="Unassembled WGS sequence"/>
</dbReference>
<keyword evidence="1" id="KW-0175">Coiled coil</keyword>
<comment type="caution">
    <text evidence="3">The sequence shown here is derived from an EMBL/GenBank/DDBJ whole genome shotgun (WGS) entry which is preliminary data.</text>
</comment>
<proteinExistence type="predicted"/>
<evidence type="ECO:0000313" key="3">
    <source>
        <dbReference type="EMBL" id="KAK8771904.1"/>
    </source>
</evidence>
<evidence type="ECO:0000256" key="1">
    <source>
        <dbReference type="SAM" id="Coils"/>
    </source>
</evidence>
<dbReference type="AlphaFoldDB" id="A0AAQ4EB54"/>
<evidence type="ECO:0000256" key="2">
    <source>
        <dbReference type="SAM" id="MobiDB-lite"/>
    </source>
</evidence>
<name>A0AAQ4EB54_AMBAM</name>
<organism evidence="3 4">
    <name type="scientific">Amblyomma americanum</name>
    <name type="common">Lone star tick</name>
    <dbReference type="NCBI Taxonomy" id="6943"/>
    <lineage>
        <taxon>Eukaryota</taxon>
        <taxon>Metazoa</taxon>
        <taxon>Ecdysozoa</taxon>
        <taxon>Arthropoda</taxon>
        <taxon>Chelicerata</taxon>
        <taxon>Arachnida</taxon>
        <taxon>Acari</taxon>
        <taxon>Parasitiformes</taxon>
        <taxon>Ixodida</taxon>
        <taxon>Ixodoidea</taxon>
        <taxon>Ixodidae</taxon>
        <taxon>Amblyomminae</taxon>
        <taxon>Amblyomma</taxon>
    </lineage>
</organism>
<feature type="compositionally biased region" description="Basic and acidic residues" evidence="2">
    <location>
        <begin position="1"/>
        <end position="12"/>
    </location>
</feature>